<dbReference type="HOGENOM" id="CLU_076947_0_0_1"/>
<dbReference type="Pfam" id="PF09302">
    <property type="entry name" value="XLF"/>
    <property type="match status" value="1"/>
</dbReference>
<feature type="region of interest" description="Disordered" evidence="5">
    <location>
        <begin position="258"/>
        <end position="327"/>
    </location>
</feature>
<evidence type="ECO:0000256" key="2">
    <source>
        <dbReference type="ARBA" id="ARBA00022763"/>
    </source>
</evidence>
<dbReference type="GO" id="GO:0006303">
    <property type="term" value="P:double-strand break repair via nonhomologous end joining"/>
    <property type="evidence" value="ECO:0007669"/>
    <property type="project" value="UniProtKB-ARBA"/>
</dbReference>
<evidence type="ECO:0000256" key="5">
    <source>
        <dbReference type="SAM" id="MobiDB-lite"/>
    </source>
</evidence>
<dbReference type="InterPro" id="IPR015381">
    <property type="entry name" value="XLF-like_N"/>
</dbReference>
<organism evidence="7 8">
    <name type="scientific">Candida maltosa (strain Xu316)</name>
    <name type="common">Yeast</name>
    <dbReference type="NCBI Taxonomy" id="1245528"/>
    <lineage>
        <taxon>Eukaryota</taxon>
        <taxon>Fungi</taxon>
        <taxon>Dikarya</taxon>
        <taxon>Ascomycota</taxon>
        <taxon>Saccharomycotina</taxon>
        <taxon>Pichiomycetes</taxon>
        <taxon>Debaryomycetaceae</taxon>
        <taxon>Candida/Lodderomyces clade</taxon>
        <taxon>Candida</taxon>
    </lineage>
</organism>
<gene>
    <name evidence="7" type="ORF">G210_2335</name>
</gene>
<sequence length="327" mass="38118">VMSLLPTRWVSRSIPFLESKKECIYGFVYDLHTFKYGFYLSNFDCVWQQELDKIGIIKQAKEIGIEDMNDTDLTHLLNLMNESIPDKLILKQDGDNIIGETTTETIWTFNLVKQDSEKTIQFLSKLNYQQFGNACYLKYQIDNLKQAIEVKDAYALFLATNFKQSHGMDLINNYKRNHRAEIEEIEKFNIQRWEKKTSIEYRNQRSKKKKSHEEELTYNIEKAVEGSWKFANMFYEDTPEEVELEQLSPIKFDALEDSQASLSRTQSQSQSQSQFSQLQFETQPSIPSSLPESPTKSSGFKRPQSSQSSSQGQSQRKKRKIGSLSKR</sequence>
<name>M3ILT3_CANMX</name>
<feature type="compositionally biased region" description="Basic residues" evidence="5">
    <location>
        <begin position="315"/>
        <end position="327"/>
    </location>
</feature>
<keyword evidence="2" id="KW-0227">DNA damage</keyword>
<dbReference type="AlphaFoldDB" id="M3ILT3"/>
<feature type="non-terminal residue" evidence="7">
    <location>
        <position position="1"/>
    </location>
</feature>
<dbReference type="Gene3D" id="2.170.210.10">
    <property type="entry name" value="DNA double-strand break repair and VJ recombination XRCC4, N-terminal"/>
    <property type="match status" value="1"/>
</dbReference>
<feature type="compositionally biased region" description="Low complexity" evidence="5">
    <location>
        <begin position="258"/>
        <end position="279"/>
    </location>
</feature>
<evidence type="ECO:0000256" key="1">
    <source>
        <dbReference type="ARBA" id="ARBA00004123"/>
    </source>
</evidence>
<accession>M3ILT3</accession>
<dbReference type="STRING" id="1245528.M3ILT3"/>
<proteinExistence type="predicted"/>
<keyword evidence="8" id="KW-1185">Reference proteome</keyword>
<dbReference type="OMA" id="TNFKQSH"/>
<evidence type="ECO:0000313" key="7">
    <source>
        <dbReference type="EMBL" id="EMG47351.1"/>
    </source>
</evidence>
<evidence type="ECO:0000256" key="3">
    <source>
        <dbReference type="ARBA" id="ARBA00023204"/>
    </source>
</evidence>
<reference evidence="7 8" key="1">
    <citation type="submission" date="2013-02" db="EMBL/GenBank/DDBJ databases">
        <title>Genome sequence of Candida maltosa Xu316, a potential industrial strain for xylitol and ethanol production.</title>
        <authorList>
            <person name="Yu J."/>
            <person name="Wang Q."/>
            <person name="Geng X."/>
            <person name="Bao W."/>
            <person name="He P."/>
            <person name="Cai J."/>
        </authorList>
    </citation>
    <scope>NUCLEOTIDE SEQUENCE [LARGE SCALE GENOMIC DNA]</scope>
    <source>
        <strain evidence="8">Xu316</strain>
    </source>
</reference>
<dbReference type="eggNOG" id="ENOG502RQ6Z">
    <property type="taxonomic scope" value="Eukaryota"/>
</dbReference>
<keyword evidence="3" id="KW-0234">DNA repair</keyword>
<comment type="caution">
    <text evidence="7">The sequence shown here is derived from an EMBL/GenBank/DDBJ whole genome shotgun (WGS) entry which is preliminary data.</text>
</comment>
<protein>
    <recommendedName>
        <fullName evidence="6">XLF-like N-terminal domain-containing protein</fullName>
    </recommendedName>
</protein>
<dbReference type="EMBL" id="AOGT01001609">
    <property type="protein sequence ID" value="EMG47351.1"/>
    <property type="molecule type" value="Genomic_DNA"/>
</dbReference>
<dbReference type="GO" id="GO:0005634">
    <property type="term" value="C:nucleus"/>
    <property type="evidence" value="ECO:0007669"/>
    <property type="project" value="UniProtKB-SubCell"/>
</dbReference>
<comment type="subcellular location">
    <subcellularLocation>
        <location evidence="1">Nucleus</location>
    </subcellularLocation>
</comment>
<dbReference type="Proteomes" id="UP000011777">
    <property type="component" value="Unassembled WGS sequence"/>
</dbReference>
<evidence type="ECO:0000256" key="4">
    <source>
        <dbReference type="ARBA" id="ARBA00023242"/>
    </source>
</evidence>
<feature type="compositionally biased region" description="Low complexity" evidence="5">
    <location>
        <begin position="297"/>
        <end position="314"/>
    </location>
</feature>
<keyword evidence="4" id="KW-0539">Nucleus</keyword>
<dbReference type="InterPro" id="IPR038051">
    <property type="entry name" value="XRCC4-like_N_sf"/>
</dbReference>
<feature type="domain" description="XLF-like N-terminal" evidence="6">
    <location>
        <begin position="9"/>
        <end position="96"/>
    </location>
</feature>
<feature type="compositionally biased region" description="Polar residues" evidence="5">
    <location>
        <begin position="280"/>
        <end position="296"/>
    </location>
</feature>
<dbReference type="OrthoDB" id="4025958at2759"/>
<evidence type="ECO:0000259" key="6">
    <source>
        <dbReference type="Pfam" id="PF09302"/>
    </source>
</evidence>
<evidence type="ECO:0000313" key="8">
    <source>
        <dbReference type="Proteomes" id="UP000011777"/>
    </source>
</evidence>